<dbReference type="InParanoid" id="Q22BT9"/>
<dbReference type="RefSeq" id="XP_001030424.1">
    <property type="nucleotide sequence ID" value="XM_001030424.2"/>
</dbReference>
<dbReference type="Proteomes" id="UP000009168">
    <property type="component" value="Unassembled WGS sequence"/>
</dbReference>
<accession>Q22BT9</accession>
<dbReference type="GeneID" id="7830858"/>
<dbReference type="AlphaFoldDB" id="Q22BT9"/>
<reference evidence="3" key="1">
    <citation type="journal article" date="2006" name="PLoS Biol.">
        <title>Macronuclear genome sequence of the ciliate Tetrahymena thermophila, a model eukaryote.</title>
        <authorList>
            <person name="Eisen J.A."/>
            <person name="Coyne R.S."/>
            <person name="Wu M."/>
            <person name="Wu D."/>
            <person name="Thiagarajan M."/>
            <person name="Wortman J.R."/>
            <person name="Badger J.H."/>
            <person name="Ren Q."/>
            <person name="Amedeo P."/>
            <person name="Jones K.M."/>
            <person name="Tallon L.J."/>
            <person name="Delcher A.L."/>
            <person name="Salzberg S.L."/>
            <person name="Silva J.C."/>
            <person name="Haas B.J."/>
            <person name="Majoros W.H."/>
            <person name="Farzad M."/>
            <person name="Carlton J.M."/>
            <person name="Smith R.K. Jr."/>
            <person name="Garg J."/>
            <person name="Pearlman R.E."/>
            <person name="Karrer K.M."/>
            <person name="Sun L."/>
            <person name="Manning G."/>
            <person name="Elde N.C."/>
            <person name="Turkewitz A.P."/>
            <person name="Asai D.J."/>
            <person name="Wilkes D.E."/>
            <person name="Wang Y."/>
            <person name="Cai H."/>
            <person name="Collins K."/>
            <person name="Stewart B.A."/>
            <person name="Lee S.R."/>
            <person name="Wilamowska K."/>
            <person name="Weinberg Z."/>
            <person name="Ruzzo W.L."/>
            <person name="Wloga D."/>
            <person name="Gaertig J."/>
            <person name="Frankel J."/>
            <person name="Tsao C.-C."/>
            <person name="Gorovsky M.A."/>
            <person name="Keeling P.J."/>
            <person name="Waller R.F."/>
            <person name="Patron N.J."/>
            <person name="Cherry J.M."/>
            <person name="Stover N.A."/>
            <person name="Krieger C.J."/>
            <person name="del Toro C."/>
            <person name="Ryder H.F."/>
            <person name="Williamson S.C."/>
            <person name="Barbeau R.A."/>
            <person name="Hamilton E.P."/>
            <person name="Orias E."/>
        </authorList>
    </citation>
    <scope>NUCLEOTIDE SEQUENCE [LARGE SCALE GENOMIC DNA]</scope>
    <source>
        <strain evidence="3">SB210</strain>
    </source>
</reference>
<evidence type="ECO:0000256" key="1">
    <source>
        <dbReference type="SAM" id="MobiDB-lite"/>
    </source>
</evidence>
<feature type="compositionally biased region" description="Polar residues" evidence="1">
    <location>
        <begin position="281"/>
        <end position="298"/>
    </location>
</feature>
<gene>
    <name evidence="2" type="ORF">TTHERM_01084280</name>
</gene>
<dbReference type="KEGG" id="tet:TTHERM_01084280"/>
<sequence length="561" mass="64214">MQGNRTQSQFNSNFSSRISPMRATGYETNFMNKQPQYIANNYVNSSSKQIMRNMSPSPESKQMLNEKLSTNQSKRRMQALNNNNSYNRIIEKPPKDGYAPQAQNISQNISQIYGRASSVNRYSQRQKYGTNKPNQNSSNLNLKDDNLAQYQESMLKKSSSFKVGNNSTKAAPNMLNQVNMNCNNSKVLDNSFSQHNNSFNMNQNAPNNVSNALNELLNQSCTNSYNNCQNNSNYSSDRRLQQRRKASASNHQTSFALQENQINASYYQQSASAYNSGQQSTTSQYNSGVPSKGQSYNLASSLTNQNNFQYNTNNNSSAKNQTQFNYDMNHPETNKIEGLIPGSFVTNKSDNQQIDRQQRINALQNYVKNVNQLVQDENIPGNSLLKEANISTTSQQNHNDLDKLFINQYSKQDNNPYRKKLYNNMSNTSFNKSNNSNQPFKVLQNYQNMSTEINLNPQSINIKPSSTNNNQNKNQEISHVLQEYDVNTKQLQQQYTNQSTNYSTVLKTTFQNTNKFNTSFNMSKDSVSMAESNTNIEEMHFYAVEFQQNCKKWLSQIEQQF</sequence>
<organism evidence="2 3">
    <name type="scientific">Tetrahymena thermophila (strain SB210)</name>
    <dbReference type="NCBI Taxonomy" id="312017"/>
    <lineage>
        <taxon>Eukaryota</taxon>
        <taxon>Sar</taxon>
        <taxon>Alveolata</taxon>
        <taxon>Ciliophora</taxon>
        <taxon>Intramacronucleata</taxon>
        <taxon>Oligohymenophorea</taxon>
        <taxon>Hymenostomatida</taxon>
        <taxon>Tetrahymenina</taxon>
        <taxon>Tetrahymenidae</taxon>
        <taxon>Tetrahymena</taxon>
    </lineage>
</organism>
<name>Q22BT9_TETTS</name>
<protein>
    <submittedName>
        <fullName evidence="2">Uncharacterized protein</fullName>
    </submittedName>
</protein>
<evidence type="ECO:0000313" key="2">
    <source>
        <dbReference type="EMBL" id="EAR82761.1"/>
    </source>
</evidence>
<dbReference type="EMBL" id="GG662531">
    <property type="protein sequence ID" value="EAR82761.1"/>
    <property type="molecule type" value="Genomic_DNA"/>
</dbReference>
<feature type="region of interest" description="Disordered" evidence="1">
    <location>
        <begin position="227"/>
        <end position="255"/>
    </location>
</feature>
<dbReference type="HOGENOM" id="CLU_486188_0_0_1"/>
<evidence type="ECO:0000313" key="3">
    <source>
        <dbReference type="Proteomes" id="UP000009168"/>
    </source>
</evidence>
<feature type="region of interest" description="Disordered" evidence="1">
    <location>
        <begin position="277"/>
        <end position="298"/>
    </location>
</feature>
<proteinExistence type="predicted"/>
<keyword evidence="3" id="KW-1185">Reference proteome</keyword>